<dbReference type="RefSeq" id="WP_073310544.1">
    <property type="nucleotide sequence ID" value="NZ_FQZI01000003.1"/>
</dbReference>
<keyword evidence="2" id="KW-0186">Copper</keyword>
<feature type="chain" id="PRO_5012567779" evidence="3">
    <location>
        <begin position="22"/>
        <end position="491"/>
    </location>
</feature>
<dbReference type="GO" id="GO:0046872">
    <property type="term" value="F:metal ion binding"/>
    <property type="evidence" value="ECO:0007669"/>
    <property type="project" value="UniProtKB-KW"/>
</dbReference>
<keyword evidence="1" id="KW-0479">Metal-binding</keyword>
<dbReference type="GO" id="GO:0016491">
    <property type="term" value="F:oxidoreductase activity"/>
    <property type="evidence" value="ECO:0007669"/>
    <property type="project" value="InterPro"/>
</dbReference>
<keyword evidence="3" id="KW-0732">Signal</keyword>
<dbReference type="AlphaFoldDB" id="A0A1M6EG22"/>
<evidence type="ECO:0000256" key="1">
    <source>
        <dbReference type="ARBA" id="ARBA00022723"/>
    </source>
</evidence>
<reference evidence="6" key="1">
    <citation type="submission" date="2016-11" db="EMBL/GenBank/DDBJ databases">
        <authorList>
            <person name="Varghese N."/>
            <person name="Submissions S."/>
        </authorList>
    </citation>
    <scope>NUCLEOTIDE SEQUENCE [LARGE SCALE GENOMIC DNA]</scope>
    <source>
        <strain evidence="6">DSM 18829</strain>
    </source>
</reference>
<evidence type="ECO:0000256" key="3">
    <source>
        <dbReference type="SAM" id="SignalP"/>
    </source>
</evidence>
<dbReference type="EMBL" id="FQZI01000003">
    <property type="protein sequence ID" value="SHI84373.1"/>
    <property type="molecule type" value="Genomic_DNA"/>
</dbReference>
<protein>
    <submittedName>
        <fullName evidence="5">Common central domain of tyrosinase</fullName>
    </submittedName>
</protein>
<dbReference type="InterPro" id="IPR002227">
    <property type="entry name" value="Tyrosinase_Cu-bd"/>
</dbReference>
<accession>A0A1M6EG22</accession>
<gene>
    <name evidence="5" type="ORF">SAMN05444363_1755</name>
</gene>
<dbReference type="Proteomes" id="UP000184488">
    <property type="component" value="Unassembled WGS sequence"/>
</dbReference>
<dbReference type="Pfam" id="PF00264">
    <property type="entry name" value="Tyrosinase"/>
    <property type="match status" value="2"/>
</dbReference>
<sequence length="491" mass="55993">MKKIFLFCASILIASTSTSFAQDKTFAKYVRRNANSPEAKADLDAMNVAFKKMRDMGCDKGLAWYYQGAIHNIPGVINGQNKLCSQYQTSKDKLWAWGDCTHNSSQNASMNFLFWHRMYIWYLEKIVRDLSGKQDFALPYWNYGSKDVNNNIMAEAIRLKDGSLFEQARWSILNAGQPIPSEQVDQIQLAIEELKTNPSFAGKAGFSKSLEIAPHGFMHDLIGGEYAEPAETYYNSIYQTYMSGLMANVPSAGFDPVFWLHHSMIDRIWESWDLSTYGQRPSLDDLKANPWPYEFIAPNGDKITYTMEEMYNIVFNLDYKYDTLLYGSDTPVLASNENKEKSISISQEKKEKVIWEQKVGKVIGEDSFVHKVTKKLAVNTNKSLKSQPNAKMILNLEVAVYKEPKDYYTVYLRYPGQNDQYVGIMTFFGVAHDHGTGENHEIGESGVQLKYSYYISDDLINTDSNFEIILKKKGIGDTKVTLEKISVIQLN</sequence>
<evidence type="ECO:0000313" key="5">
    <source>
        <dbReference type="EMBL" id="SHI84373.1"/>
    </source>
</evidence>
<dbReference type="PROSITE" id="PS00498">
    <property type="entry name" value="TYROSINASE_2"/>
    <property type="match status" value="1"/>
</dbReference>
<dbReference type="SUPFAM" id="SSF48056">
    <property type="entry name" value="Di-copper centre-containing domain"/>
    <property type="match status" value="1"/>
</dbReference>
<dbReference type="PANTHER" id="PTHR11474">
    <property type="entry name" value="TYROSINASE FAMILY MEMBER"/>
    <property type="match status" value="1"/>
</dbReference>
<name>A0A1M6EG22_9FLAO</name>
<evidence type="ECO:0000313" key="6">
    <source>
        <dbReference type="Proteomes" id="UP000184488"/>
    </source>
</evidence>
<proteinExistence type="predicted"/>
<keyword evidence="6" id="KW-1185">Reference proteome</keyword>
<dbReference type="PRINTS" id="PR00092">
    <property type="entry name" value="TYROSINASE"/>
</dbReference>
<dbReference type="STRING" id="415425.SAMN05444363_1755"/>
<feature type="domain" description="Tyrosinase copper-binding" evidence="4">
    <location>
        <begin position="255"/>
        <end position="266"/>
    </location>
</feature>
<evidence type="ECO:0000259" key="4">
    <source>
        <dbReference type="PROSITE" id="PS00498"/>
    </source>
</evidence>
<evidence type="ECO:0000256" key="2">
    <source>
        <dbReference type="ARBA" id="ARBA00023008"/>
    </source>
</evidence>
<organism evidence="5 6">
    <name type="scientific">Flavobacterium terrae</name>
    <dbReference type="NCBI Taxonomy" id="415425"/>
    <lineage>
        <taxon>Bacteria</taxon>
        <taxon>Pseudomonadati</taxon>
        <taxon>Bacteroidota</taxon>
        <taxon>Flavobacteriia</taxon>
        <taxon>Flavobacteriales</taxon>
        <taxon>Flavobacteriaceae</taxon>
        <taxon>Flavobacterium</taxon>
    </lineage>
</organism>
<dbReference type="InterPro" id="IPR008922">
    <property type="entry name" value="Di-copper_centre_dom_sf"/>
</dbReference>
<dbReference type="OrthoDB" id="2874181at2"/>
<dbReference type="Gene3D" id="1.10.1280.10">
    <property type="entry name" value="Di-copper center containing domain from catechol oxidase"/>
    <property type="match status" value="2"/>
</dbReference>
<dbReference type="PANTHER" id="PTHR11474:SF76">
    <property type="entry name" value="SHKT DOMAIN-CONTAINING PROTEIN"/>
    <property type="match status" value="1"/>
</dbReference>
<feature type="signal peptide" evidence="3">
    <location>
        <begin position="1"/>
        <end position="21"/>
    </location>
</feature>
<dbReference type="InterPro" id="IPR050316">
    <property type="entry name" value="Tyrosinase/Hemocyanin"/>
</dbReference>